<dbReference type="EMBL" id="CP043473">
    <property type="protein sequence ID" value="QEL54757.1"/>
    <property type="molecule type" value="Genomic_DNA"/>
</dbReference>
<dbReference type="Proteomes" id="UP000322079">
    <property type="component" value="Chromosome"/>
</dbReference>
<accession>A0A5C1DFQ4</accession>
<organism evidence="1 2">
    <name type="scientific">Chromobacterium paludis</name>
    <dbReference type="NCBI Taxonomy" id="2605945"/>
    <lineage>
        <taxon>Bacteria</taxon>
        <taxon>Pseudomonadati</taxon>
        <taxon>Pseudomonadota</taxon>
        <taxon>Betaproteobacteria</taxon>
        <taxon>Neisseriales</taxon>
        <taxon>Chromobacteriaceae</taxon>
        <taxon>Chromobacterium</taxon>
    </lineage>
</organism>
<dbReference type="KEGG" id="chrm:FYK34_03830"/>
<protein>
    <submittedName>
        <fullName evidence="1">Uncharacterized protein</fullName>
    </submittedName>
</protein>
<evidence type="ECO:0000313" key="1">
    <source>
        <dbReference type="EMBL" id="QEL54757.1"/>
    </source>
</evidence>
<keyword evidence="2" id="KW-1185">Reference proteome</keyword>
<proteinExistence type="predicted"/>
<dbReference type="AlphaFoldDB" id="A0A5C1DFQ4"/>
<sequence length="93" mass="9765">MNGCWFFNGLLGGVVNQLKALPYDLQQALNGRVAPMINQNGASFQGGVVSGNAVVTMQPVANGVTYLSVSGLNYALADKNVAVVLIKEPPLLF</sequence>
<name>A0A5C1DFQ4_9NEIS</name>
<gene>
    <name evidence="1" type="ORF">FYK34_03830</name>
</gene>
<evidence type="ECO:0000313" key="2">
    <source>
        <dbReference type="Proteomes" id="UP000322079"/>
    </source>
</evidence>
<reference evidence="1 2" key="1">
    <citation type="submission" date="2019-08" db="EMBL/GenBank/DDBJ databases">
        <title>Chromobacterium paludis, a novel bacterium isolated from a Maryland marsh pond.</title>
        <authorList>
            <person name="Blackburn M.B."/>
            <person name="Gundersen-Rindal D.E."/>
        </authorList>
    </citation>
    <scope>NUCLEOTIDE SEQUENCE [LARGE SCALE GENOMIC DNA]</scope>
    <source>
        <strain evidence="2">IIBBL 257-1</strain>
    </source>
</reference>